<proteinExistence type="predicted"/>
<comment type="caution">
    <text evidence="2">The sequence shown here is derived from an EMBL/GenBank/DDBJ whole genome shotgun (WGS) entry which is preliminary data.</text>
</comment>
<dbReference type="Gene3D" id="2.100.10.30">
    <property type="entry name" value="Jacalin-like lectin domain"/>
    <property type="match status" value="1"/>
</dbReference>
<dbReference type="Pfam" id="PF01419">
    <property type="entry name" value="Jacalin"/>
    <property type="match status" value="1"/>
</dbReference>
<dbReference type="EMBL" id="JABFAI010000317">
    <property type="protein sequence ID" value="KAF4946493.1"/>
    <property type="molecule type" value="Genomic_DNA"/>
</dbReference>
<organism evidence="2 3">
    <name type="scientific">Fusarium gaditjirri</name>
    <dbReference type="NCBI Taxonomy" id="282569"/>
    <lineage>
        <taxon>Eukaryota</taxon>
        <taxon>Fungi</taxon>
        <taxon>Dikarya</taxon>
        <taxon>Ascomycota</taxon>
        <taxon>Pezizomycotina</taxon>
        <taxon>Sordariomycetes</taxon>
        <taxon>Hypocreomycetidae</taxon>
        <taxon>Hypocreales</taxon>
        <taxon>Nectriaceae</taxon>
        <taxon>Fusarium</taxon>
        <taxon>Fusarium nisikadoi species complex</taxon>
    </lineage>
</organism>
<dbReference type="InterPro" id="IPR001229">
    <property type="entry name" value="Jacalin-like_lectin_dom"/>
</dbReference>
<dbReference type="InterPro" id="IPR036404">
    <property type="entry name" value="Jacalin-like_lectin_dom_sf"/>
</dbReference>
<reference evidence="2" key="2">
    <citation type="submission" date="2020-05" db="EMBL/GenBank/DDBJ databases">
        <authorList>
            <person name="Kim H.-S."/>
            <person name="Proctor R.H."/>
            <person name="Brown D.W."/>
        </authorList>
    </citation>
    <scope>NUCLEOTIDE SEQUENCE</scope>
    <source>
        <strain evidence="2">NRRL 45417</strain>
    </source>
</reference>
<dbReference type="OrthoDB" id="3231004at2759"/>
<gene>
    <name evidence="2" type="ORF">FGADI_11131</name>
</gene>
<reference evidence="2" key="1">
    <citation type="journal article" date="2020" name="BMC Genomics">
        <title>Correction to: Identification and distribution of gene clusters required for synthesis of sphingolipid metabolism inhibitors in diverse species of the filamentous fungus Fusarium.</title>
        <authorList>
            <person name="Kim H.S."/>
            <person name="Lohmar J.M."/>
            <person name="Busman M."/>
            <person name="Brown D.W."/>
            <person name="Naumann T.A."/>
            <person name="Divon H.H."/>
            <person name="Lysoe E."/>
            <person name="Uhlig S."/>
            <person name="Proctor R.H."/>
        </authorList>
    </citation>
    <scope>NUCLEOTIDE SEQUENCE</scope>
    <source>
        <strain evidence="2">NRRL 45417</strain>
    </source>
</reference>
<evidence type="ECO:0000313" key="2">
    <source>
        <dbReference type="EMBL" id="KAF4946493.1"/>
    </source>
</evidence>
<dbReference type="AlphaFoldDB" id="A0A8H4SVR2"/>
<dbReference type="Proteomes" id="UP000604273">
    <property type="component" value="Unassembled WGS sequence"/>
</dbReference>
<dbReference type="SUPFAM" id="SSF51101">
    <property type="entry name" value="Mannose-binding lectins"/>
    <property type="match status" value="1"/>
</dbReference>
<keyword evidence="3" id="KW-1185">Reference proteome</keyword>
<evidence type="ECO:0000259" key="1">
    <source>
        <dbReference type="Pfam" id="PF01419"/>
    </source>
</evidence>
<protein>
    <recommendedName>
        <fullName evidence="1">Jacalin-type lectin domain-containing protein</fullName>
    </recommendedName>
</protein>
<sequence>MALNLAPYHAAMRIGQGFNSYTHEILMNDAVVFDTEDPGGDHYQGDTKQVSQIVSYCTRHVDKISEITDAMNVSAALSIKTATAGGGLTGSYVNSDKFKESTINFFVQVTVVNQTIMAEDVRQFNAIDGVWNTGKFMKVYGDCYISGFIEGGELDAIVSVKITDKATESDIKAALEASFGQGRAAGGSVNASVGIDKANAFKNCETTITVNWNGGGDIKPADELWSIESLTKAAAAFPYNVARCPQRTYAILTKYENLLSFQKLSPKPTILDYDVASLYTNDLLDAMMAYKSIWKKIHLDITDYEDKNVTLKTAKIEPRKADVKREISKPKKMEALHFLQELVDTARENAGDSSEQVLELVNLLHSPGSTHTQGSQSSKSFEYPDNVGDPYEPDEFGLEKARKDCRLEMLKIVKEVDEVIANPMLALDPDRDLQYTNPTFFRRLLPTVTKIDKPKLVTASGALAPVPHGRLYFAPRALPDHFKPMYEDALKDEKASKFFMTACAGDGSKHEPDTIINDFPTVTNSHIVKGVSVWTNISNTNSYILAYELHFIGKPSHFCSHDKKAGIPPNSDKSDFTVTDASDRITSVQITAGKFPDFPVKVISSIAFTTANGQSVKLGMDVPPDQSDTLWTDAPAANYSFKGFWGESGSAFDRLGVFYGLDE</sequence>
<accession>A0A8H4SVR2</accession>
<feature type="domain" description="Jacalin-type lectin" evidence="1">
    <location>
        <begin position="563"/>
        <end position="657"/>
    </location>
</feature>
<evidence type="ECO:0000313" key="3">
    <source>
        <dbReference type="Proteomes" id="UP000604273"/>
    </source>
</evidence>
<name>A0A8H4SVR2_9HYPO</name>